<dbReference type="InterPro" id="IPR015943">
    <property type="entry name" value="WD40/YVTN_repeat-like_dom_sf"/>
</dbReference>
<evidence type="ECO:0000313" key="3">
    <source>
        <dbReference type="EMBL" id="MDC1794109.1"/>
    </source>
</evidence>
<dbReference type="PANTHER" id="PTHR30344:SF1">
    <property type="entry name" value="6-PHOSPHOGLUCONOLACTONASE"/>
    <property type="match status" value="1"/>
</dbReference>
<proteinExistence type="inferred from homology"/>
<accession>A0ABD4WEM8</accession>
<dbReference type="EMBL" id="JAQNRK010000006">
    <property type="protein sequence ID" value="MDC1794109.1"/>
    <property type="molecule type" value="Genomic_DNA"/>
</dbReference>
<evidence type="ECO:0000256" key="2">
    <source>
        <dbReference type="ARBA" id="ARBA00022526"/>
    </source>
</evidence>
<dbReference type="Gene3D" id="2.130.10.10">
    <property type="entry name" value="YVTN repeat-like/Quinoprotein amine dehydrogenase"/>
    <property type="match status" value="1"/>
</dbReference>
<gene>
    <name evidence="3" type="ORF">POY73_08215</name>
</gene>
<dbReference type="GO" id="GO:0006006">
    <property type="term" value="P:glucose metabolic process"/>
    <property type="evidence" value="ECO:0007669"/>
    <property type="project" value="UniProtKB-KW"/>
</dbReference>
<evidence type="ECO:0000256" key="1">
    <source>
        <dbReference type="ARBA" id="ARBA00005564"/>
    </source>
</evidence>
<dbReference type="InterPro" id="IPR019405">
    <property type="entry name" value="Lactonase_7-beta_prop"/>
</dbReference>
<dbReference type="Proteomes" id="UP001215818">
    <property type="component" value="Unassembled WGS sequence"/>
</dbReference>
<reference evidence="3 4" key="1">
    <citation type="submission" date="2022-10" db="EMBL/GenBank/DDBJ databases">
        <title>Human gut microbiome strain richness.</title>
        <authorList>
            <person name="Chen-Liaw A."/>
        </authorList>
    </citation>
    <scope>NUCLEOTIDE SEQUENCE [LARGE SCALE GENOMIC DNA]</scope>
    <source>
        <strain evidence="3 4">D53st1_B1_D53t1_180928</strain>
    </source>
</reference>
<sequence length="216" mass="24140">MGRIKKRQEQSHLHCVTFTPDGKFLLATDLGTDCIYLFPIGKRPEAGKAHSLLDESRVVRIQMDSGSGPRHICFHPNGRFAYLISELSGKITVFSYNEGKLERLQTIVCDPFVAEGNADIHVSSDGKFLYASKHLKEDGIIVYSIDSQKGTLVQIGFQPTGLYPRSFAISPDGCYLAVVCRDANCIQIFERNRNTGLLKNTGKNIRLERPAFVKFL</sequence>
<comment type="similarity">
    <text evidence="1">Belongs to the cycloisomerase 2 family.</text>
</comment>
<protein>
    <submittedName>
        <fullName evidence="3">Lactonase family protein</fullName>
    </submittedName>
</protein>
<dbReference type="InterPro" id="IPR011048">
    <property type="entry name" value="Haem_d1_sf"/>
</dbReference>
<keyword evidence="2" id="KW-0313">Glucose metabolism</keyword>
<keyword evidence="2" id="KW-0119">Carbohydrate metabolism</keyword>
<dbReference type="AlphaFoldDB" id="A0ABD4WEM8"/>
<dbReference type="InterPro" id="IPR050282">
    <property type="entry name" value="Cycloisomerase_2"/>
</dbReference>
<name>A0ABD4WEM8_BACUN</name>
<dbReference type="PANTHER" id="PTHR30344">
    <property type="entry name" value="6-PHOSPHOGLUCONOLACTONASE-RELATED"/>
    <property type="match status" value="1"/>
</dbReference>
<organism evidence="3 4">
    <name type="scientific">Bacteroides uniformis</name>
    <dbReference type="NCBI Taxonomy" id="820"/>
    <lineage>
        <taxon>Bacteria</taxon>
        <taxon>Pseudomonadati</taxon>
        <taxon>Bacteroidota</taxon>
        <taxon>Bacteroidia</taxon>
        <taxon>Bacteroidales</taxon>
        <taxon>Bacteroidaceae</taxon>
        <taxon>Bacteroides</taxon>
    </lineage>
</organism>
<evidence type="ECO:0000313" key="4">
    <source>
        <dbReference type="Proteomes" id="UP001215818"/>
    </source>
</evidence>
<comment type="caution">
    <text evidence="3">The sequence shown here is derived from an EMBL/GenBank/DDBJ whole genome shotgun (WGS) entry which is preliminary data.</text>
</comment>
<dbReference type="Pfam" id="PF10282">
    <property type="entry name" value="Lactonase"/>
    <property type="match status" value="1"/>
</dbReference>
<dbReference type="SUPFAM" id="SSF51004">
    <property type="entry name" value="C-terminal (heme d1) domain of cytochrome cd1-nitrite reductase"/>
    <property type="match status" value="1"/>
</dbReference>